<reference evidence="7 8" key="1">
    <citation type="submission" date="2024-02" db="EMBL/GenBank/DDBJ databases">
        <title>Haloferula sargassicola NBRC 104335.</title>
        <authorList>
            <person name="Ichikawa N."/>
            <person name="Katano-Makiyama Y."/>
            <person name="Hidaka K."/>
        </authorList>
    </citation>
    <scope>NUCLEOTIDE SEQUENCE [LARGE SCALE GENOMIC DNA]</scope>
    <source>
        <strain evidence="7 8">NBRC 104335</strain>
    </source>
</reference>
<feature type="coiled-coil region" evidence="5">
    <location>
        <begin position="76"/>
        <end position="103"/>
    </location>
</feature>
<feature type="transmembrane region" description="Helical" evidence="6">
    <location>
        <begin position="220"/>
        <end position="241"/>
    </location>
</feature>
<dbReference type="Gene3D" id="1.20.58.340">
    <property type="entry name" value="Magnesium transport protein CorA, transmembrane region"/>
    <property type="match status" value="1"/>
</dbReference>
<evidence type="ECO:0000256" key="3">
    <source>
        <dbReference type="ARBA" id="ARBA00022989"/>
    </source>
</evidence>
<evidence type="ECO:0000256" key="1">
    <source>
        <dbReference type="ARBA" id="ARBA00004141"/>
    </source>
</evidence>
<evidence type="ECO:0000256" key="6">
    <source>
        <dbReference type="SAM" id="Phobius"/>
    </source>
</evidence>
<dbReference type="SUPFAM" id="SSF144083">
    <property type="entry name" value="Magnesium transport protein CorA, transmembrane region"/>
    <property type="match status" value="1"/>
</dbReference>
<dbReference type="InterPro" id="IPR045863">
    <property type="entry name" value="CorA_TM1_TM2"/>
</dbReference>
<accession>A0ABP9UVC0</accession>
<organism evidence="7 8">
    <name type="scientific">Haloferula sargassicola</name>
    <dbReference type="NCBI Taxonomy" id="490096"/>
    <lineage>
        <taxon>Bacteria</taxon>
        <taxon>Pseudomonadati</taxon>
        <taxon>Verrucomicrobiota</taxon>
        <taxon>Verrucomicrobiia</taxon>
        <taxon>Verrucomicrobiales</taxon>
        <taxon>Verrucomicrobiaceae</taxon>
        <taxon>Haloferula</taxon>
    </lineage>
</organism>
<dbReference type="Proteomes" id="UP001476282">
    <property type="component" value="Unassembled WGS sequence"/>
</dbReference>
<evidence type="ECO:0008006" key="9">
    <source>
        <dbReference type="Google" id="ProtNLM"/>
    </source>
</evidence>
<keyword evidence="8" id="KW-1185">Reference proteome</keyword>
<dbReference type="InterPro" id="IPR002523">
    <property type="entry name" value="MgTranspt_CorA/ZnTranspt_ZntB"/>
</dbReference>
<comment type="subcellular location">
    <subcellularLocation>
        <location evidence="1">Membrane</location>
        <topology evidence="1">Multi-pass membrane protein</topology>
    </subcellularLocation>
</comment>
<protein>
    <recommendedName>
        <fullName evidence="9">CorA-like Mg2+ transporter protein</fullName>
    </recommendedName>
</protein>
<evidence type="ECO:0000256" key="5">
    <source>
        <dbReference type="SAM" id="Coils"/>
    </source>
</evidence>
<evidence type="ECO:0000313" key="8">
    <source>
        <dbReference type="Proteomes" id="UP001476282"/>
    </source>
</evidence>
<keyword evidence="4 6" id="KW-0472">Membrane</keyword>
<feature type="transmembrane region" description="Helical" evidence="6">
    <location>
        <begin position="190"/>
        <end position="208"/>
    </location>
</feature>
<gene>
    <name evidence="7" type="ORF">Hsar01_03580</name>
</gene>
<keyword evidence="5" id="KW-0175">Coiled coil</keyword>
<evidence type="ECO:0000256" key="2">
    <source>
        <dbReference type="ARBA" id="ARBA00022692"/>
    </source>
</evidence>
<sequence length="247" mass="27592">MVLGPHSEGLPQWLDLEPEILSQISCRPGGQRCLSGGGELLLVVHEVPEPKVPERAARFFIRREEGEWDDGEGHGLEALGRLLDRYQETIDRYEASIDELDTAAEVFAMIRHAGPIARTLRNLTVALRSAVDLAREDRQLIELRDRASDILRAAEILYHDAKLTLDFWQAESAEEHQEAAERLNVIAYRLNLLAGFFLPLVAMGGLLGMNVNIPDVFRNLFWGILAMGMLAGVGLLIFAGWNLNKKS</sequence>
<name>A0ABP9UVC0_9BACT</name>
<evidence type="ECO:0000256" key="4">
    <source>
        <dbReference type="ARBA" id="ARBA00023136"/>
    </source>
</evidence>
<dbReference type="Pfam" id="PF01544">
    <property type="entry name" value="CorA"/>
    <property type="match status" value="1"/>
</dbReference>
<dbReference type="RefSeq" id="WP_353568432.1">
    <property type="nucleotide sequence ID" value="NZ_BAABRI010000024.1"/>
</dbReference>
<keyword evidence="2 6" id="KW-0812">Transmembrane</keyword>
<proteinExistence type="predicted"/>
<keyword evidence="3 6" id="KW-1133">Transmembrane helix</keyword>
<comment type="caution">
    <text evidence="7">The sequence shown here is derived from an EMBL/GenBank/DDBJ whole genome shotgun (WGS) entry which is preliminary data.</text>
</comment>
<dbReference type="EMBL" id="BAABRI010000024">
    <property type="protein sequence ID" value="GAA5484336.1"/>
    <property type="molecule type" value="Genomic_DNA"/>
</dbReference>
<evidence type="ECO:0000313" key="7">
    <source>
        <dbReference type="EMBL" id="GAA5484336.1"/>
    </source>
</evidence>